<gene>
    <name evidence="3" type="ORF">GKC30_13275</name>
</gene>
<protein>
    <recommendedName>
        <fullName evidence="5">Cobalt ABC transporter permease</fullName>
    </recommendedName>
</protein>
<feature type="transmembrane region" description="Helical" evidence="2">
    <location>
        <begin position="175"/>
        <end position="192"/>
    </location>
</feature>
<evidence type="ECO:0000313" key="3">
    <source>
        <dbReference type="EMBL" id="MUM78605.1"/>
    </source>
</evidence>
<keyword evidence="2" id="KW-0812">Transmembrane</keyword>
<reference evidence="3 4" key="1">
    <citation type="submission" date="2019-11" db="EMBL/GenBank/DDBJ databases">
        <title>Pseudodesulfovibrio alkaliphilus, sp. nov., an alkaliphilic sulfate-reducing bacteria from mud volcano of Taman peninsula, Russia.</title>
        <authorList>
            <person name="Frolova A."/>
            <person name="Merkel A.Y."/>
            <person name="Slobodkin A.I."/>
        </authorList>
    </citation>
    <scope>NUCLEOTIDE SEQUENCE [LARGE SCALE GENOMIC DNA]</scope>
    <source>
        <strain evidence="3 4">F-1</strain>
    </source>
</reference>
<keyword evidence="2" id="KW-1133">Transmembrane helix</keyword>
<dbReference type="RefSeq" id="WP_155935452.1">
    <property type="nucleotide sequence ID" value="NZ_WODC01000010.1"/>
</dbReference>
<feature type="region of interest" description="Disordered" evidence="1">
    <location>
        <begin position="110"/>
        <end position="138"/>
    </location>
</feature>
<evidence type="ECO:0000256" key="2">
    <source>
        <dbReference type="SAM" id="Phobius"/>
    </source>
</evidence>
<evidence type="ECO:0000256" key="1">
    <source>
        <dbReference type="SAM" id="MobiDB-lite"/>
    </source>
</evidence>
<organism evidence="3 4">
    <name type="scientific">Pseudodesulfovibrio alkaliphilus</name>
    <dbReference type="NCBI Taxonomy" id="2661613"/>
    <lineage>
        <taxon>Bacteria</taxon>
        <taxon>Pseudomonadati</taxon>
        <taxon>Thermodesulfobacteriota</taxon>
        <taxon>Desulfovibrionia</taxon>
        <taxon>Desulfovibrionales</taxon>
        <taxon>Desulfovibrionaceae</taxon>
    </lineage>
</organism>
<name>A0A7K1KR82_9BACT</name>
<dbReference type="Proteomes" id="UP000461162">
    <property type="component" value="Unassembled WGS sequence"/>
</dbReference>
<dbReference type="AlphaFoldDB" id="A0A7K1KR82"/>
<feature type="compositionally biased region" description="Low complexity" evidence="1">
    <location>
        <begin position="124"/>
        <end position="138"/>
    </location>
</feature>
<keyword evidence="4" id="KW-1185">Reference proteome</keyword>
<evidence type="ECO:0008006" key="5">
    <source>
        <dbReference type="Google" id="ProtNLM"/>
    </source>
</evidence>
<comment type="caution">
    <text evidence="3">The sequence shown here is derived from an EMBL/GenBank/DDBJ whole genome shotgun (WGS) entry which is preliminary data.</text>
</comment>
<evidence type="ECO:0000313" key="4">
    <source>
        <dbReference type="Proteomes" id="UP000461162"/>
    </source>
</evidence>
<dbReference type="EMBL" id="WODC01000010">
    <property type="protein sequence ID" value="MUM78605.1"/>
    <property type="molecule type" value="Genomic_DNA"/>
</dbReference>
<proteinExistence type="predicted"/>
<keyword evidence="2" id="KW-0472">Membrane</keyword>
<accession>A0A7K1KR82</accession>
<sequence length="201" mass="20815">MLKMKALAILMILILYPGPCLAHKVILNAWIEDGELSAEVGFSDGSPASGAIVSVIDPITGAALFSVKADDQGIVEAALPPEVFAGDGGLLVVGNAGAGHRVERLLPAREVGGPRPDQAKGEMVGASVPEPSSSGVSVDTSALEGLVRQAVRSELAPLLREVRSRNDHGPRMQDIVGGIGYILGLAGLVMLVKGRQGRKKQ</sequence>